<reference evidence="1 2" key="1">
    <citation type="journal article" date="2018" name="PLoS ONE">
        <title>The draft genome of Kipferlia bialata reveals reductive genome evolution in fornicate parasites.</title>
        <authorList>
            <person name="Tanifuji G."/>
            <person name="Takabayashi S."/>
            <person name="Kume K."/>
            <person name="Takagi M."/>
            <person name="Nakayama T."/>
            <person name="Kamikawa R."/>
            <person name="Inagaki Y."/>
            <person name="Hashimoto T."/>
        </authorList>
    </citation>
    <scope>NUCLEOTIDE SEQUENCE [LARGE SCALE GENOMIC DNA]</scope>
    <source>
        <strain evidence="1">NY0173</strain>
    </source>
</reference>
<evidence type="ECO:0000313" key="1">
    <source>
        <dbReference type="EMBL" id="GIQ90917.1"/>
    </source>
</evidence>
<dbReference type="AlphaFoldDB" id="A0A9K3D963"/>
<keyword evidence="2" id="KW-1185">Reference proteome</keyword>
<feature type="non-terminal residue" evidence="1">
    <location>
        <position position="1"/>
    </location>
</feature>
<dbReference type="Proteomes" id="UP000265618">
    <property type="component" value="Unassembled WGS sequence"/>
</dbReference>
<accession>A0A9K3D963</accession>
<dbReference type="EMBL" id="BDIP01006867">
    <property type="protein sequence ID" value="GIQ90917.1"/>
    <property type="molecule type" value="Genomic_DNA"/>
</dbReference>
<gene>
    <name evidence="1" type="ORF">KIPB_013914</name>
</gene>
<evidence type="ECO:0000313" key="2">
    <source>
        <dbReference type="Proteomes" id="UP000265618"/>
    </source>
</evidence>
<sequence>TRLTYLNLGHSLLTNEEVEYVNAVLANPAGKEAERHISKLPELRVIGWRSIALGLMTSPDWSAVTSAMILAYHRPKVSVPAECTAYQRAYSQLFAPCQKWKENALRML</sequence>
<feature type="non-terminal residue" evidence="1">
    <location>
        <position position="108"/>
    </location>
</feature>
<protein>
    <submittedName>
        <fullName evidence="1">Uncharacterized protein</fullName>
    </submittedName>
</protein>
<organism evidence="1 2">
    <name type="scientific">Kipferlia bialata</name>
    <dbReference type="NCBI Taxonomy" id="797122"/>
    <lineage>
        <taxon>Eukaryota</taxon>
        <taxon>Metamonada</taxon>
        <taxon>Carpediemonas-like organisms</taxon>
        <taxon>Kipferlia</taxon>
    </lineage>
</organism>
<comment type="caution">
    <text evidence="1">The sequence shown here is derived from an EMBL/GenBank/DDBJ whole genome shotgun (WGS) entry which is preliminary data.</text>
</comment>
<proteinExistence type="predicted"/>
<name>A0A9K3D963_9EUKA</name>